<accession>A0ABS7DNV3</accession>
<comment type="caution">
    <text evidence="4">The sequence shown here is derived from an EMBL/GenBank/DDBJ whole genome shotgun (WGS) entry which is preliminary data.</text>
</comment>
<feature type="transmembrane region" description="Helical" evidence="3">
    <location>
        <begin position="79"/>
        <end position="102"/>
    </location>
</feature>
<dbReference type="Gene3D" id="1.10.1760.20">
    <property type="match status" value="1"/>
</dbReference>
<sequence length="182" mass="19567">MKTKQLTLTALFTALTIVFAQLILPLSFTPVPLSLSLLPVYLSGAILPKRHAVYSQLVYLLIGAAGLPVFAGFRGGPGVLFGPTGGFLIAYPMMAFLTAWVLEILQKKTLLSCIPAMLAALTACYLCGSVFYMFVGHVSWLKSLSVTVFPFIAFDLMKVAASVLLAPAINKALIKSRLIQNV</sequence>
<keyword evidence="2" id="KW-0813">Transport</keyword>
<comment type="similarity">
    <text evidence="1 2">Belongs to the BioY family.</text>
</comment>
<keyword evidence="3" id="KW-1133">Transmembrane helix</keyword>
<evidence type="ECO:0000256" key="3">
    <source>
        <dbReference type="SAM" id="Phobius"/>
    </source>
</evidence>
<keyword evidence="2" id="KW-1003">Cell membrane</keyword>
<dbReference type="RefSeq" id="WP_219965259.1">
    <property type="nucleotide sequence ID" value="NZ_JAGFNZ010000002.1"/>
</dbReference>
<evidence type="ECO:0000256" key="2">
    <source>
        <dbReference type="PIRNR" id="PIRNR016661"/>
    </source>
</evidence>
<organism evidence="4 5">
    <name type="scientific">Caproiciproducens faecalis</name>
    <dbReference type="NCBI Taxonomy" id="2820301"/>
    <lineage>
        <taxon>Bacteria</taxon>
        <taxon>Bacillati</taxon>
        <taxon>Bacillota</taxon>
        <taxon>Clostridia</taxon>
        <taxon>Eubacteriales</taxon>
        <taxon>Acutalibacteraceae</taxon>
        <taxon>Caproiciproducens</taxon>
    </lineage>
</organism>
<dbReference type="PANTHER" id="PTHR34295">
    <property type="entry name" value="BIOTIN TRANSPORTER BIOY"/>
    <property type="match status" value="1"/>
</dbReference>
<feature type="transmembrane region" description="Helical" evidence="3">
    <location>
        <begin position="54"/>
        <end position="73"/>
    </location>
</feature>
<dbReference type="Pfam" id="PF02632">
    <property type="entry name" value="BioY"/>
    <property type="match status" value="1"/>
</dbReference>
<dbReference type="PANTHER" id="PTHR34295:SF1">
    <property type="entry name" value="BIOTIN TRANSPORTER BIOY"/>
    <property type="match status" value="1"/>
</dbReference>
<feature type="transmembrane region" description="Helical" evidence="3">
    <location>
        <begin position="147"/>
        <end position="169"/>
    </location>
</feature>
<feature type="transmembrane region" description="Helical" evidence="3">
    <location>
        <begin position="114"/>
        <end position="135"/>
    </location>
</feature>
<keyword evidence="3" id="KW-0812">Transmembrane</keyword>
<gene>
    <name evidence="4" type="ORF">J5W02_08665</name>
</gene>
<reference evidence="4 5" key="1">
    <citation type="submission" date="2021-03" db="EMBL/GenBank/DDBJ databases">
        <title>Caproiciproducens sp. nov. isolated from feces of cow.</title>
        <authorList>
            <person name="Choi J.-Y."/>
        </authorList>
    </citation>
    <scope>NUCLEOTIDE SEQUENCE [LARGE SCALE GENOMIC DNA]</scope>
    <source>
        <strain evidence="4 5">AGMB10547</strain>
    </source>
</reference>
<dbReference type="InterPro" id="IPR003784">
    <property type="entry name" value="BioY"/>
</dbReference>
<proteinExistence type="inferred from homology"/>
<dbReference type="Proteomes" id="UP000719942">
    <property type="component" value="Unassembled WGS sequence"/>
</dbReference>
<feature type="transmembrane region" description="Helical" evidence="3">
    <location>
        <begin position="30"/>
        <end position="47"/>
    </location>
</feature>
<keyword evidence="5" id="KW-1185">Reference proteome</keyword>
<comment type="subcellular location">
    <subcellularLocation>
        <location evidence="2">Cell membrane</location>
        <topology evidence="2">Multi-pass membrane protein</topology>
    </subcellularLocation>
</comment>
<evidence type="ECO:0000313" key="5">
    <source>
        <dbReference type="Proteomes" id="UP000719942"/>
    </source>
</evidence>
<protein>
    <recommendedName>
        <fullName evidence="2">Biotin transporter</fullName>
    </recommendedName>
</protein>
<name>A0ABS7DNV3_9FIRM</name>
<evidence type="ECO:0000313" key="4">
    <source>
        <dbReference type="EMBL" id="MBW7572888.1"/>
    </source>
</evidence>
<dbReference type="EMBL" id="JAGFNZ010000002">
    <property type="protein sequence ID" value="MBW7572888.1"/>
    <property type="molecule type" value="Genomic_DNA"/>
</dbReference>
<keyword evidence="2 3" id="KW-0472">Membrane</keyword>
<evidence type="ECO:0000256" key="1">
    <source>
        <dbReference type="ARBA" id="ARBA00010692"/>
    </source>
</evidence>
<dbReference type="PIRSF" id="PIRSF016661">
    <property type="entry name" value="BioY"/>
    <property type="match status" value="1"/>
</dbReference>